<gene>
    <name evidence="1" type="ordered locus">Deba_3222</name>
</gene>
<proteinExistence type="predicted"/>
<dbReference type="RefSeq" id="WP_013260011.1">
    <property type="nucleotide sequence ID" value="NC_014365.1"/>
</dbReference>
<dbReference type="InterPro" id="IPR017850">
    <property type="entry name" value="Alkaline_phosphatase_core_sf"/>
</dbReference>
<evidence type="ECO:0000313" key="2">
    <source>
        <dbReference type="Proteomes" id="UP000009047"/>
    </source>
</evidence>
<dbReference type="KEGG" id="dbr:Deba_3222"/>
<dbReference type="Pfam" id="PF01663">
    <property type="entry name" value="Phosphodiest"/>
    <property type="match status" value="1"/>
</dbReference>
<reference evidence="1 2" key="1">
    <citation type="journal article" date="2010" name="Stand. Genomic Sci.">
        <title>Complete genome sequence of Desulfarculus baarsii type strain (2st14).</title>
        <authorList>
            <person name="Sun H."/>
            <person name="Spring S."/>
            <person name="Lapidus A."/>
            <person name="Davenport K."/>
            <person name="Del Rio T.G."/>
            <person name="Tice H."/>
            <person name="Nolan M."/>
            <person name="Copeland A."/>
            <person name="Cheng J.F."/>
            <person name="Lucas S."/>
            <person name="Tapia R."/>
            <person name="Goodwin L."/>
            <person name="Pitluck S."/>
            <person name="Ivanova N."/>
            <person name="Pagani I."/>
            <person name="Mavromatis K."/>
            <person name="Ovchinnikova G."/>
            <person name="Pati A."/>
            <person name="Chen A."/>
            <person name="Palaniappan K."/>
            <person name="Hauser L."/>
            <person name="Chang Y.J."/>
            <person name="Jeffries C.D."/>
            <person name="Detter J.C."/>
            <person name="Han C."/>
            <person name="Rohde M."/>
            <person name="Brambilla E."/>
            <person name="Goker M."/>
            <person name="Woyke T."/>
            <person name="Bristow J."/>
            <person name="Eisen J.A."/>
            <person name="Markowitz V."/>
            <person name="Hugenholtz P."/>
            <person name="Kyrpides N.C."/>
            <person name="Klenk H.P."/>
            <person name="Land M."/>
        </authorList>
    </citation>
    <scope>NUCLEOTIDE SEQUENCE [LARGE SCALE GENOMIC DNA]</scope>
    <source>
        <strain evidence="2">ATCC 33931 / DSM 2075 / LMG 7858 / VKM B-1802 / 2st14</strain>
    </source>
</reference>
<dbReference type="OrthoDB" id="9771966at2"/>
<dbReference type="HOGENOM" id="CLU_024306_1_0_7"/>
<dbReference type="eggNOG" id="COG3379">
    <property type="taxonomic scope" value="Bacteria"/>
</dbReference>
<name>E1QLZ0_DESB2</name>
<dbReference type="STRING" id="644282.Deba_3222"/>
<dbReference type="EMBL" id="CP002085">
    <property type="protein sequence ID" value="ADK86575.1"/>
    <property type="molecule type" value="Genomic_DNA"/>
</dbReference>
<dbReference type="Proteomes" id="UP000009047">
    <property type="component" value="Chromosome"/>
</dbReference>
<dbReference type="SUPFAM" id="SSF53649">
    <property type="entry name" value="Alkaline phosphatase-like"/>
    <property type="match status" value="1"/>
</dbReference>
<dbReference type="AlphaFoldDB" id="E1QLZ0"/>
<sequence length="454" mass="49055">MARRRLIFVGLDGVGLDLARHLAQGGVMPNLGRIMAEGAAWATDSPLPDVSPVCWTSLFCGEEPGVHGVYGFAHPRPGAHGVACADSRDVLAPRLWELADRQGLRAAVLGVPLTYPAQALDGVMISGFVCPELAGGVHPPALLARLDAAGYRPEADLEQGRHDVAALLADIDQALTTRLAVFEDIWAQERWPLFIAVITDTDRVNHFAWPALWQDEHPLAPAATAIYRRIDDYLGRLRRELAAELADGRARLVLAADHAFGPIRSEVYLNPWLREQGLLAVEGQPPNERILPETLALALDPGRIHLHWAGRFAGGRLRPGRQAQELLERIATGLLELRFNRLEDGPAGPTLRQERPIAQVHLGQRLYHGPNLQNAPDLVAVAAPGYSLRAGLDRPGVFGLSHLCGTHRPHGALACCLPASQQAPPTTVAGLGRWLAQGLALREPFAIGGQIALN</sequence>
<dbReference type="InterPro" id="IPR002591">
    <property type="entry name" value="Phosphodiest/P_Trfase"/>
</dbReference>
<keyword evidence="2" id="KW-1185">Reference proteome</keyword>
<organism evidence="1 2">
    <name type="scientific">Desulfarculus baarsii (strain ATCC 33931 / DSM 2075 / LMG 7858 / VKM B-1802 / 2st14)</name>
    <dbReference type="NCBI Taxonomy" id="644282"/>
    <lineage>
        <taxon>Bacteria</taxon>
        <taxon>Pseudomonadati</taxon>
        <taxon>Thermodesulfobacteriota</taxon>
        <taxon>Desulfarculia</taxon>
        <taxon>Desulfarculales</taxon>
        <taxon>Desulfarculaceae</taxon>
        <taxon>Desulfarculus</taxon>
    </lineage>
</organism>
<protein>
    <submittedName>
        <fullName evidence="1">Type I phosphodiesterase/nucleotide pyrophosphatase</fullName>
    </submittedName>
</protein>
<dbReference type="Gene3D" id="3.40.720.10">
    <property type="entry name" value="Alkaline Phosphatase, subunit A"/>
    <property type="match status" value="1"/>
</dbReference>
<accession>E1QLZ0</accession>
<evidence type="ECO:0000313" key="1">
    <source>
        <dbReference type="EMBL" id="ADK86575.1"/>
    </source>
</evidence>